<sequence length="392" mass="44874">MDAEKVIEVEMKAITPEVQDDKDVEKGKMEETKESENGAKVKEDKKEKDVKEEESSVYCKLKTPTEDIYNTSVPSSSSKTTEEAEKGAKVKEDNKEESSVYCKLKTPTEDIYNTSVPSSSSKTNEEVEIKVEEEKKKEKEIEEESNVYSKLKSPTEDIYNPSMPSSSKRYKEGKKEEENEEAEDVYCKLNDPAENVYMTTMSKDIYRRAHLYKKIAAFFIVLSLLLLAVVLALAMKSNVKCPESAEPNCELCQTTCPPLKGIRECHCSECDEDWEMFENSCYFFSDDRLNWQESREACQKLGGDLVVIDNERVQRFLTEDRGMLYWIGFHYSEDQKWMWINNTAPTQSFWSNGQPKPDVQGSCALLNSGTSDLSNWLSNPCTVISQYICQKC</sequence>
<dbReference type="PANTHER" id="PTHR45710:SF28">
    <property type="entry name" value="C-TYPE LECTIN DOMAIN FAMILY 4 MEMBER C ISOFORM 1"/>
    <property type="match status" value="1"/>
</dbReference>
<dbReference type="InterPro" id="IPR001304">
    <property type="entry name" value="C-type_lectin-like"/>
</dbReference>
<keyword evidence="2" id="KW-1015">Disulfide bond</keyword>
<organism evidence="6 7">
    <name type="scientific">Tachysurus vachellii</name>
    <name type="common">Darkbarbel catfish</name>
    <name type="synonym">Pelteobagrus vachellii</name>
    <dbReference type="NCBI Taxonomy" id="175792"/>
    <lineage>
        <taxon>Eukaryota</taxon>
        <taxon>Metazoa</taxon>
        <taxon>Chordata</taxon>
        <taxon>Craniata</taxon>
        <taxon>Vertebrata</taxon>
        <taxon>Euteleostomi</taxon>
        <taxon>Actinopterygii</taxon>
        <taxon>Neopterygii</taxon>
        <taxon>Teleostei</taxon>
        <taxon>Ostariophysi</taxon>
        <taxon>Siluriformes</taxon>
        <taxon>Bagridae</taxon>
        <taxon>Tachysurus</taxon>
    </lineage>
</organism>
<keyword evidence="4" id="KW-0812">Transmembrane</keyword>
<dbReference type="Gene3D" id="3.10.100.10">
    <property type="entry name" value="Mannose-Binding Protein A, subunit A"/>
    <property type="match status" value="1"/>
</dbReference>
<dbReference type="InterPro" id="IPR016186">
    <property type="entry name" value="C-type_lectin-like/link_sf"/>
</dbReference>
<proteinExistence type="predicted"/>
<name>A0AA88T011_TACVA</name>
<dbReference type="InterPro" id="IPR018378">
    <property type="entry name" value="C-type_lectin_CS"/>
</dbReference>
<dbReference type="EMBL" id="JAVHJS010000006">
    <property type="protein sequence ID" value="KAK2855094.1"/>
    <property type="molecule type" value="Genomic_DNA"/>
</dbReference>
<feature type="compositionally biased region" description="Polar residues" evidence="3">
    <location>
        <begin position="111"/>
        <end position="122"/>
    </location>
</feature>
<dbReference type="GO" id="GO:0005886">
    <property type="term" value="C:plasma membrane"/>
    <property type="evidence" value="ECO:0007669"/>
    <property type="project" value="UniProtKB-SubCell"/>
</dbReference>
<dbReference type="SMART" id="SM00034">
    <property type="entry name" value="CLECT"/>
    <property type="match status" value="1"/>
</dbReference>
<feature type="compositionally biased region" description="Basic and acidic residues" evidence="3">
    <location>
        <begin position="123"/>
        <end position="140"/>
    </location>
</feature>
<evidence type="ECO:0000259" key="5">
    <source>
        <dbReference type="PROSITE" id="PS50041"/>
    </source>
</evidence>
<dbReference type="PROSITE" id="PS00615">
    <property type="entry name" value="C_TYPE_LECTIN_1"/>
    <property type="match status" value="1"/>
</dbReference>
<dbReference type="InterPro" id="IPR016187">
    <property type="entry name" value="CTDL_fold"/>
</dbReference>
<evidence type="ECO:0000256" key="3">
    <source>
        <dbReference type="SAM" id="MobiDB-lite"/>
    </source>
</evidence>
<dbReference type="Proteomes" id="UP001187315">
    <property type="component" value="Unassembled WGS sequence"/>
</dbReference>
<feature type="domain" description="C-type lectin" evidence="5">
    <location>
        <begin position="277"/>
        <end position="390"/>
    </location>
</feature>
<keyword evidence="4" id="KW-1133">Transmembrane helix</keyword>
<dbReference type="SUPFAM" id="SSF56436">
    <property type="entry name" value="C-type lectin-like"/>
    <property type="match status" value="1"/>
</dbReference>
<evidence type="ECO:0000256" key="1">
    <source>
        <dbReference type="ARBA" id="ARBA00004401"/>
    </source>
</evidence>
<gene>
    <name evidence="6" type="ORF">Q7C36_006963</name>
</gene>
<comment type="caution">
    <text evidence="6">The sequence shown here is derived from an EMBL/GenBank/DDBJ whole genome shotgun (WGS) entry which is preliminary data.</text>
</comment>
<feature type="compositionally biased region" description="Basic and acidic residues" evidence="3">
    <location>
        <begin position="80"/>
        <end position="98"/>
    </location>
</feature>
<dbReference type="AlphaFoldDB" id="A0AA88T011"/>
<dbReference type="InterPro" id="IPR050828">
    <property type="entry name" value="C-type_lectin/matrix_domain"/>
</dbReference>
<dbReference type="PANTHER" id="PTHR45710">
    <property type="entry name" value="C-TYPE LECTIN DOMAIN-CONTAINING PROTEIN 180"/>
    <property type="match status" value="1"/>
</dbReference>
<evidence type="ECO:0000313" key="6">
    <source>
        <dbReference type="EMBL" id="KAK2855094.1"/>
    </source>
</evidence>
<evidence type="ECO:0000256" key="2">
    <source>
        <dbReference type="ARBA" id="ARBA00023157"/>
    </source>
</evidence>
<protein>
    <recommendedName>
        <fullName evidence="5">C-type lectin domain-containing protein</fullName>
    </recommendedName>
</protein>
<evidence type="ECO:0000313" key="7">
    <source>
        <dbReference type="Proteomes" id="UP001187315"/>
    </source>
</evidence>
<accession>A0AA88T011</accession>
<keyword evidence="4" id="KW-0472">Membrane</keyword>
<feature type="compositionally biased region" description="Basic and acidic residues" evidence="3">
    <location>
        <begin position="1"/>
        <end position="11"/>
    </location>
</feature>
<feature type="compositionally biased region" description="Basic and acidic residues" evidence="3">
    <location>
        <begin position="19"/>
        <end position="54"/>
    </location>
</feature>
<dbReference type="PROSITE" id="PS50041">
    <property type="entry name" value="C_TYPE_LECTIN_2"/>
    <property type="match status" value="1"/>
</dbReference>
<keyword evidence="7" id="KW-1185">Reference proteome</keyword>
<comment type="subcellular location">
    <subcellularLocation>
        <location evidence="1">Cell membrane</location>
        <topology evidence="1">Single-pass type II membrane protein</topology>
    </subcellularLocation>
</comment>
<dbReference type="Pfam" id="PF00059">
    <property type="entry name" value="Lectin_C"/>
    <property type="match status" value="1"/>
</dbReference>
<evidence type="ECO:0000256" key="4">
    <source>
        <dbReference type="SAM" id="Phobius"/>
    </source>
</evidence>
<feature type="transmembrane region" description="Helical" evidence="4">
    <location>
        <begin position="215"/>
        <end position="235"/>
    </location>
</feature>
<feature type="region of interest" description="Disordered" evidence="3">
    <location>
        <begin position="1"/>
        <end position="183"/>
    </location>
</feature>
<reference evidence="6" key="1">
    <citation type="submission" date="2023-08" db="EMBL/GenBank/DDBJ databases">
        <title>Pelteobagrus vachellii genome.</title>
        <authorList>
            <person name="Liu H."/>
        </authorList>
    </citation>
    <scope>NUCLEOTIDE SEQUENCE</scope>
    <source>
        <strain evidence="6">PRFRI_2022a</strain>
        <tissue evidence="6">Muscle</tissue>
    </source>
</reference>